<proteinExistence type="predicted"/>
<dbReference type="Proteomes" id="UP000815677">
    <property type="component" value="Unassembled WGS sequence"/>
</dbReference>
<dbReference type="EMBL" id="DF849916">
    <property type="protein sequence ID" value="GAT59880.1"/>
    <property type="molecule type" value="Genomic_DNA"/>
</dbReference>
<protein>
    <recommendedName>
        <fullName evidence="3">NB-ARC domain-containing protein</fullName>
    </recommendedName>
</protein>
<reference evidence="1" key="1">
    <citation type="submission" date="2014-09" db="EMBL/GenBank/DDBJ databases">
        <title>Genome sequence of the luminous mushroom Mycena chlorophos for searching fungal bioluminescence genes.</title>
        <authorList>
            <person name="Tanaka Y."/>
            <person name="Kasuga D."/>
            <person name="Oba Y."/>
            <person name="Hase S."/>
            <person name="Sato K."/>
            <person name="Oba Y."/>
            <person name="Sakakibara Y."/>
        </authorList>
    </citation>
    <scope>NUCLEOTIDE SEQUENCE</scope>
</reference>
<dbReference type="InterPro" id="IPR027417">
    <property type="entry name" value="P-loop_NTPase"/>
</dbReference>
<evidence type="ECO:0000313" key="2">
    <source>
        <dbReference type="Proteomes" id="UP000815677"/>
    </source>
</evidence>
<accession>A0ABQ0M953</accession>
<dbReference type="Gene3D" id="3.40.50.300">
    <property type="entry name" value="P-loop containing nucleotide triphosphate hydrolases"/>
    <property type="match status" value="1"/>
</dbReference>
<organism evidence="1 2">
    <name type="scientific">Mycena chlorophos</name>
    <name type="common">Agaric fungus</name>
    <name type="synonym">Agaricus chlorophos</name>
    <dbReference type="NCBI Taxonomy" id="658473"/>
    <lineage>
        <taxon>Eukaryota</taxon>
        <taxon>Fungi</taxon>
        <taxon>Dikarya</taxon>
        <taxon>Basidiomycota</taxon>
        <taxon>Agaricomycotina</taxon>
        <taxon>Agaricomycetes</taxon>
        <taxon>Agaricomycetidae</taxon>
        <taxon>Agaricales</taxon>
        <taxon>Marasmiineae</taxon>
        <taxon>Mycenaceae</taxon>
        <taxon>Mycena</taxon>
    </lineage>
</organism>
<evidence type="ECO:0000313" key="1">
    <source>
        <dbReference type="EMBL" id="GAT59880.1"/>
    </source>
</evidence>
<sequence>MQGPSSSLPLLLTEQLHLGGGHGGTGGSALFEGGKGGVGQGASVNLNVFAETAMLGHSASRIPVAKKSTEEVVDVSCPPGSPYFEGRQDELAQLGNFFGKTSIDRQIVVLLHGLGGIGKTQIALKFIHDAGHR</sequence>
<gene>
    <name evidence="1" type="ORF">MCHLO_16107</name>
</gene>
<name>A0ABQ0M953_MYCCL</name>
<keyword evidence="2" id="KW-1185">Reference proteome</keyword>
<evidence type="ECO:0008006" key="3">
    <source>
        <dbReference type="Google" id="ProtNLM"/>
    </source>
</evidence>
<dbReference type="SUPFAM" id="SSF52540">
    <property type="entry name" value="P-loop containing nucleoside triphosphate hydrolases"/>
    <property type="match status" value="1"/>
</dbReference>